<evidence type="ECO:0000313" key="7">
    <source>
        <dbReference type="EMBL" id="NKE69111.1"/>
    </source>
</evidence>
<evidence type="ECO:0000256" key="2">
    <source>
        <dbReference type="ARBA" id="ARBA00010790"/>
    </source>
</evidence>
<dbReference type="PANTHER" id="PTHR42784:SF1">
    <property type="entry name" value="PYRANOSE 2-OXIDASE"/>
    <property type="match status" value="1"/>
</dbReference>
<dbReference type="SUPFAM" id="SSF54373">
    <property type="entry name" value="FAD-linked reductases, C-terminal domain"/>
    <property type="match status" value="1"/>
</dbReference>
<evidence type="ECO:0000256" key="5">
    <source>
        <dbReference type="ARBA" id="ARBA00023002"/>
    </source>
</evidence>
<evidence type="ECO:0000256" key="4">
    <source>
        <dbReference type="ARBA" id="ARBA00022827"/>
    </source>
</evidence>
<dbReference type="InterPro" id="IPR007867">
    <property type="entry name" value="GMC_OxRtase_C"/>
</dbReference>
<accession>A0A7X6I975</accession>
<keyword evidence="5" id="KW-0560">Oxidoreductase</keyword>
<proteinExistence type="inferred from homology"/>
<keyword evidence="8" id="KW-1185">Reference proteome</keyword>
<protein>
    <submittedName>
        <fullName evidence="7">GMC family oxidoreductase</fullName>
    </submittedName>
</protein>
<reference evidence="7 8" key="1">
    <citation type="journal article" date="2020" name="Nature">
        <title>Bacterial chemolithoautotrophy via manganese oxidation.</title>
        <authorList>
            <person name="Yu H."/>
            <person name="Leadbetter J.R."/>
        </authorList>
    </citation>
    <scope>NUCLEOTIDE SEQUENCE [LARGE SCALE GENOMIC DNA]</scope>
    <source>
        <strain evidence="7 8">RBP-1</strain>
    </source>
</reference>
<comment type="similarity">
    <text evidence="2">Belongs to the GMC oxidoreductase family.</text>
</comment>
<evidence type="ECO:0000256" key="3">
    <source>
        <dbReference type="ARBA" id="ARBA00022630"/>
    </source>
</evidence>
<evidence type="ECO:0000313" key="8">
    <source>
        <dbReference type="Proteomes" id="UP000521868"/>
    </source>
</evidence>
<name>A0A7X6I975_9BURK</name>
<dbReference type="PANTHER" id="PTHR42784">
    <property type="entry name" value="PYRANOSE 2-OXIDASE"/>
    <property type="match status" value="1"/>
</dbReference>
<keyword evidence="3" id="KW-0285">Flavoprotein</keyword>
<comment type="caution">
    <text evidence="7">The sequence shown here is derived from an EMBL/GenBank/DDBJ whole genome shotgun (WGS) entry which is preliminary data.</text>
</comment>
<dbReference type="GO" id="GO:0016614">
    <property type="term" value="F:oxidoreductase activity, acting on CH-OH group of donors"/>
    <property type="evidence" value="ECO:0007669"/>
    <property type="project" value="InterPro"/>
</dbReference>
<dbReference type="Gene3D" id="3.50.50.60">
    <property type="entry name" value="FAD/NAD(P)-binding domain"/>
    <property type="match status" value="2"/>
</dbReference>
<comment type="cofactor">
    <cofactor evidence="1">
        <name>FAD</name>
        <dbReference type="ChEBI" id="CHEBI:57692"/>
    </cofactor>
</comment>
<dbReference type="Pfam" id="PF05199">
    <property type="entry name" value="GMC_oxred_C"/>
    <property type="match status" value="1"/>
</dbReference>
<dbReference type="InterPro" id="IPR051473">
    <property type="entry name" value="P2Ox-like"/>
</dbReference>
<feature type="domain" description="Glucose-methanol-choline oxidoreductase C-terminal" evidence="6">
    <location>
        <begin position="414"/>
        <end position="538"/>
    </location>
</feature>
<dbReference type="RefSeq" id="WP_168110252.1">
    <property type="nucleotide sequence ID" value="NZ_VTOX01000015.1"/>
</dbReference>
<sequence>MILDADTIANGTCLRADVCVVGGGAAGISLALSLSGQGLSIILLESGRMDEDAATQALYAGEVADERLHSPADKYRQRRLGGSTAIWGGRSMPFDPIDFETRRQVPHSGWPISYEDLLPFYPQANALSEAGRFAYEADEALGGVAPPMIRGFQSDVVRTGGLERFSCPTNFGRRYERRLRVAPDIQVLLGANCTAIRLQADGRSVREVAVATLAGRRFRVAARATVLAMGGLETARLLLASRDVAPQGIGNEHDVVGRYYQCHIAGNVGTLVFNGRPQDVRHGYEVTPEGIYARRRLSITAAEQRRHGLANCVARLHFSRITDPRHRNGVLSGLFLSRKFISYEYGKRLNDGTDLSAGLYARHLWNVMTDPVDTAAFLAHWATRRTLAQRKFPSVILRNRTNRFSLEMHGEQIPRADSRVTLTDKQDALGMPQLRVDWRYSPEDIESLRGTLDLIAQELERTGTGRLEYDRDTLEEDLMRFGAYGGHHIGTARMGTDPRTSVVDRDCRVHSVHDLFVAGSAAFPTSSQANPTLTLIALSLRLGRHLAQRLAPATAHVPAPAAAVNGAMS</sequence>
<organism evidence="7 8">
    <name type="scientific">Ramlibacter lithotrophicus</name>
    <dbReference type="NCBI Taxonomy" id="2606681"/>
    <lineage>
        <taxon>Bacteria</taxon>
        <taxon>Pseudomonadati</taxon>
        <taxon>Pseudomonadota</taxon>
        <taxon>Betaproteobacteria</taxon>
        <taxon>Burkholderiales</taxon>
        <taxon>Comamonadaceae</taxon>
        <taxon>Ramlibacter</taxon>
    </lineage>
</organism>
<dbReference type="Proteomes" id="UP000521868">
    <property type="component" value="Unassembled WGS sequence"/>
</dbReference>
<keyword evidence="4" id="KW-0274">FAD</keyword>
<dbReference type="EMBL" id="VTOX01000015">
    <property type="protein sequence ID" value="NKE69111.1"/>
    <property type="molecule type" value="Genomic_DNA"/>
</dbReference>
<evidence type="ECO:0000256" key="1">
    <source>
        <dbReference type="ARBA" id="ARBA00001974"/>
    </source>
</evidence>
<evidence type="ECO:0000259" key="6">
    <source>
        <dbReference type="Pfam" id="PF05199"/>
    </source>
</evidence>
<gene>
    <name evidence="7" type="ORF">RAMLITH_25175</name>
</gene>
<dbReference type="AlphaFoldDB" id="A0A7X6I975"/>
<dbReference type="InterPro" id="IPR036188">
    <property type="entry name" value="FAD/NAD-bd_sf"/>
</dbReference>
<dbReference type="SUPFAM" id="SSF51905">
    <property type="entry name" value="FAD/NAD(P)-binding domain"/>
    <property type="match status" value="1"/>
</dbReference>